<dbReference type="EMBL" id="BARW01018575">
    <property type="protein sequence ID" value="GAJ00457.1"/>
    <property type="molecule type" value="Genomic_DNA"/>
</dbReference>
<accession>X1UA64</accession>
<dbReference type="AlphaFoldDB" id="X1UA64"/>
<organism evidence="1">
    <name type="scientific">marine sediment metagenome</name>
    <dbReference type="NCBI Taxonomy" id="412755"/>
    <lineage>
        <taxon>unclassified sequences</taxon>
        <taxon>metagenomes</taxon>
        <taxon>ecological metagenomes</taxon>
    </lineage>
</organism>
<name>X1UA64_9ZZZZ</name>
<evidence type="ECO:0000313" key="1">
    <source>
        <dbReference type="EMBL" id="GAJ00457.1"/>
    </source>
</evidence>
<proteinExistence type="predicted"/>
<feature type="non-terminal residue" evidence="1">
    <location>
        <position position="184"/>
    </location>
</feature>
<protein>
    <submittedName>
        <fullName evidence="1">Uncharacterized protein</fullName>
    </submittedName>
</protein>
<reference evidence="1" key="1">
    <citation type="journal article" date="2014" name="Front. Microbiol.">
        <title>High frequency of phylogenetically diverse reductive dehalogenase-homologous genes in deep subseafloor sedimentary metagenomes.</title>
        <authorList>
            <person name="Kawai M."/>
            <person name="Futagami T."/>
            <person name="Toyoda A."/>
            <person name="Takaki Y."/>
            <person name="Nishi S."/>
            <person name="Hori S."/>
            <person name="Arai W."/>
            <person name="Tsubouchi T."/>
            <person name="Morono Y."/>
            <person name="Uchiyama I."/>
            <person name="Ito T."/>
            <person name="Fujiyama A."/>
            <person name="Inagaki F."/>
            <person name="Takami H."/>
        </authorList>
    </citation>
    <scope>NUCLEOTIDE SEQUENCE</scope>
    <source>
        <strain evidence="1">Expedition CK06-06</strain>
    </source>
</reference>
<sequence length="184" mass="21704">MQITKKVFYVEDIDLFLYFEFDENNVPGNGTFHKSEATAGLYNLIIEKGIKEGVKQFSKYKHHLRNREELRFLAKNLENKNIETIEILKLNALSFPDYETLKQLKDELSKNFDLKTTAKIFTQISDTLQNDGIKNKNAEWFSQIINSQAFPKNLTEKEIKKYVGEYGPRHIIKKNFSLYYYRGE</sequence>
<comment type="caution">
    <text evidence="1">The sequence shown here is derived from an EMBL/GenBank/DDBJ whole genome shotgun (WGS) entry which is preliminary data.</text>
</comment>
<gene>
    <name evidence="1" type="ORF">S12H4_31778</name>
</gene>